<feature type="compositionally biased region" description="Basic and acidic residues" evidence="7">
    <location>
        <begin position="477"/>
        <end position="496"/>
    </location>
</feature>
<evidence type="ECO:0000256" key="1">
    <source>
        <dbReference type="ARBA" id="ARBA00001946"/>
    </source>
</evidence>
<reference evidence="10" key="1">
    <citation type="submission" date="2025-08" db="UniProtKB">
        <authorList>
            <consortium name="RefSeq"/>
        </authorList>
    </citation>
    <scope>IDENTIFICATION</scope>
    <source>
        <strain evidence="10">OHB3-1</strain>
    </source>
</reference>
<keyword evidence="6" id="KW-0547">Nucleotide-binding</keyword>
<feature type="region of interest" description="Disordered" evidence="7">
    <location>
        <begin position="477"/>
        <end position="499"/>
    </location>
</feature>
<accession>A0A6J1BTN9</accession>
<dbReference type="PANTHER" id="PTHR23070">
    <property type="entry name" value="BCS1 AAA-TYPE ATPASE"/>
    <property type="match status" value="1"/>
</dbReference>
<evidence type="ECO:0000256" key="3">
    <source>
        <dbReference type="ARBA" id="ARBA00022801"/>
    </source>
</evidence>
<dbReference type="InterPro" id="IPR027417">
    <property type="entry name" value="P-loop_NTPase"/>
</dbReference>
<dbReference type="RefSeq" id="XP_022132941.1">
    <property type="nucleotide sequence ID" value="XM_022277249.1"/>
</dbReference>
<keyword evidence="3" id="KW-0378">Hydrolase</keyword>
<dbReference type="SMART" id="SM00382">
    <property type="entry name" value="AAA"/>
    <property type="match status" value="1"/>
</dbReference>
<dbReference type="InterPro" id="IPR003960">
    <property type="entry name" value="ATPase_AAA_CS"/>
</dbReference>
<dbReference type="GO" id="GO:0016887">
    <property type="term" value="F:ATP hydrolysis activity"/>
    <property type="evidence" value="ECO:0007669"/>
    <property type="project" value="InterPro"/>
</dbReference>
<dbReference type="InterPro" id="IPR025753">
    <property type="entry name" value="AAA_N_dom"/>
</dbReference>
<dbReference type="SUPFAM" id="SSF52540">
    <property type="entry name" value="P-loop containing nucleoside triphosphate hydrolases"/>
    <property type="match status" value="1"/>
</dbReference>
<evidence type="ECO:0000256" key="5">
    <source>
        <dbReference type="ARBA" id="ARBA00049360"/>
    </source>
</evidence>
<proteinExistence type="inferred from homology"/>
<dbReference type="InterPro" id="IPR003959">
    <property type="entry name" value="ATPase_AAA_core"/>
</dbReference>
<evidence type="ECO:0000256" key="4">
    <source>
        <dbReference type="ARBA" id="ARBA00022842"/>
    </source>
</evidence>
<dbReference type="GO" id="GO:0006950">
    <property type="term" value="P:response to stress"/>
    <property type="evidence" value="ECO:0007669"/>
    <property type="project" value="UniProtKB-ARBA"/>
</dbReference>
<keyword evidence="4" id="KW-0460">Magnesium</keyword>
<comment type="similarity">
    <text evidence="2">Belongs to the AAA ATPase family. BCS1 subfamily.</text>
</comment>
<evidence type="ECO:0000256" key="6">
    <source>
        <dbReference type="RuleBase" id="RU003651"/>
    </source>
</evidence>
<dbReference type="GO" id="GO:0005524">
    <property type="term" value="F:ATP binding"/>
    <property type="evidence" value="ECO:0007669"/>
    <property type="project" value="UniProtKB-KW"/>
</dbReference>
<name>A0A6J1BTN9_MOMCH</name>
<evidence type="ECO:0000256" key="2">
    <source>
        <dbReference type="ARBA" id="ARBA00007448"/>
    </source>
</evidence>
<dbReference type="Pfam" id="PF00004">
    <property type="entry name" value="AAA"/>
    <property type="match status" value="1"/>
</dbReference>
<dbReference type="Pfam" id="PF25568">
    <property type="entry name" value="AAA_lid_At3g28540"/>
    <property type="match status" value="1"/>
</dbReference>
<protein>
    <submittedName>
        <fullName evidence="10">AAA-ATPase At2g18193-like</fullName>
    </submittedName>
</protein>
<evidence type="ECO:0000313" key="10">
    <source>
        <dbReference type="RefSeq" id="XP_022132941.1"/>
    </source>
</evidence>
<dbReference type="InterPro" id="IPR003593">
    <property type="entry name" value="AAA+_ATPase"/>
</dbReference>
<comment type="cofactor">
    <cofactor evidence="1">
        <name>Mg(2+)</name>
        <dbReference type="ChEBI" id="CHEBI:18420"/>
    </cofactor>
</comment>
<organism evidence="9 10">
    <name type="scientific">Momordica charantia</name>
    <name type="common">Bitter gourd</name>
    <name type="synonym">Balsam pear</name>
    <dbReference type="NCBI Taxonomy" id="3673"/>
    <lineage>
        <taxon>Eukaryota</taxon>
        <taxon>Viridiplantae</taxon>
        <taxon>Streptophyta</taxon>
        <taxon>Embryophyta</taxon>
        <taxon>Tracheophyta</taxon>
        <taxon>Spermatophyta</taxon>
        <taxon>Magnoliopsida</taxon>
        <taxon>eudicotyledons</taxon>
        <taxon>Gunneridae</taxon>
        <taxon>Pentapetalae</taxon>
        <taxon>rosids</taxon>
        <taxon>fabids</taxon>
        <taxon>Cucurbitales</taxon>
        <taxon>Cucurbitaceae</taxon>
        <taxon>Momordiceae</taxon>
        <taxon>Momordica</taxon>
    </lineage>
</organism>
<evidence type="ECO:0000259" key="8">
    <source>
        <dbReference type="SMART" id="SM00382"/>
    </source>
</evidence>
<dbReference type="Pfam" id="PF14363">
    <property type="entry name" value="AAA_assoc"/>
    <property type="match status" value="1"/>
</dbReference>
<dbReference type="PROSITE" id="PS00674">
    <property type="entry name" value="AAA"/>
    <property type="match status" value="1"/>
</dbReference>
<dbReference type="InterPro" id="IPR050747">
    <property type="entry name" value="Mitochondrial_chaperone_BCS1"/>
</dbReference>
<dbReference type="Gene3D" id="3.40.50.300">
    <property type="entry name" value="P-loop containing nucleotide triphosphate hydrolases"/>
    <property type="match status" value="1"/>
</dbReference>
<evidence type="ECO:0000256" key="7">
    <source>
        <dbReference type="SAM" id="MobiDB-lite"/>
    </source>
</evidence>
<comment type="catalytic activity">
    <reaction evidence="5">
        <text>ATP + H2O = ADP + phosphate + H(+)</text>
        <dbReference type="Rhea" id="RHEA:13065"/>
        <dbReference type="ChEBI" id="CHEBI:15377"/>
        <dbReference type="ChEBI" id="CHEBI:15378"/>
        <dbReference type="ChEBI" id="CHEBI:30616"/>
        <dbReference type="ChEBI" id="CHEBI:43474"/>
        <dbReference type="ChEBI" id="CHEBI:456216"/>
    </reaction>
</comment>
<gene>
    <name evidence="10" type="primary">LOC111005661</name>
</gene>
<keyword evidence="6" id="KW-0067">ATP-binding</keyword>
<dbReference type="Gene3D" id="6.10.280.40">
    <property type="match status" value="1"/>
</dbReference>
<dbReference type="GeneID" id="111005661"/>
<keyword evidence="9" id="KW-1185">Reference proteome</keyword>
<dbReference type="InterPro" id="IPR058017">
    <property type="entry name" value="At3g28540-like_C"/>
</dbReference>
<dbReference type="AlphaFoldDB" id="A0A6J1BTN9"/>
<dbReference type="KEGG" id="mcha:111005661"/>
<dbReference type="CDD" id="cd19510">
    <property type="entry name" value="RecA-like_BCS1"/>
    <property type="match status" value="1"/>
</dbReference>
<sequence>MEVQIWNSKSLLMESILLWPFHNPSSELSRNMFTSKEMPIPQSASAVFSAYASFATTMMLVRSVTNELLPPKFISFLSSIFSYLFGSVSSQTKFIIEENCGVTANQVFQATEIYLRTKIGPSTDTLKITKTFRQKKLTFSIHKDQEITDHFNKIRLQWRFVCSKDKRNEKKRHFELTFAKKFGDTVVDEYLPYVMRRAREIQEEEKVIKIYSQECQFNDDYDEGGRGSCGRWGYLNFDHPATFDTVAMDPELKESIIEDLNRFVRRKDFYRKVGKAWKRGYLLFGPPGTGKSSLIAAMANYLKFDIYDLDLSSVYTNNDLKRAMLSTTNRSILVIEDIDCSIDLQNRQSDEEDYGCAPTKITLSGMLNFIDGLWSSCGDERIIIFTTNHKERLDPALLRPGRMDVHINMSYCSRRGFGVLASNYLGEEATQHRLYGEIEDLIRDMEVSPAEIAEELMKSDDLDVALQGLFNFLKRKKEEQTEAEERPSEKNDHKEEEDQCLAAYQSTPIFC</sequence>
<evidence type="ECO:0000313" key="9">
    <source>
        <dbReference type="Proteomes" id="UP000504603"/>
    </source>
</evidence>
<feature type="domain" description="AAA+ ATPase" evidence="8">
    <location>
        <begin position="277"/>
        <end position="413"/>
    </location>
</feature>
<dbReference type="Proteomes" id="UP000504603">
    <property type="component" value="Unplaced"/>
</dbReference>
<dbReference type="OrthoDB" id="10251412at2759"/>